<keyword evidence="2" id="KW-0238">DNA-binding</keyword>
<dbReference type="SUPFAM" id="SSF46894">
    <property type="entry name" value="C-terminal effector domain of the bipartite response regulators"/>
    <property type="match status" value="1"/>
</dbReference>
<sequence length="877" mass="95039">MEYSRFLSINNAQNVQRLWGDAKFLTKSKDIPANTIGRILSDPQLSGAVVSGPTGSGRRALVEAGLGLLSEAPRLIRLNGSNFGTKVPLGVLSFLLAQLDVDSHTTRHELIHGLGKILCLENSAALVMLGRPELIDEQSSSLLAQLAVMGKIKLVVICEHVHDLPGDLFTLFRSGKLEQLRVSRMDSTQTHEFLEQELGGQVSLYSSATLCYLTNGNRGLMRKLVQSWCVNGQLVQQQGVWVLRSAELGSGHDIQSISSSLTAGMTSAERELLTILALGGPVALDRVHLSGLTGPLDGLLNRGAVKYLHESTNSVGIATPLLGLLMRSETGGELKASGRIELAQLHPDPGAAQSLAALRELKDIGRYADQLALAEKFQSHGYDPAGWQMDPQVRVGILKMHVNALTLVGRQAATLDVIAHAWKGLRLAINEAGALEPLILADQELEILSQMSLLSEDEMGNNSGIIGGTEILAESSNWMSESLHLRALAIQAKGWAAQSRQGGAMSLAGHLDDQLRAIRFNAPLVSSFGPEDVADIEQLLLHTELLAGHWKLAASRAQKLAAGSQLNPLLMAHAQTVHGILLGLANDHEGALRVLEPCLQQLGYEGDQTLRYAMESVVTYALACSGRRMEATTLMANGLSETKNTTAPLNFYTWTAEIFASLSLAELGSKDVAKARLTHFAQQIQGEGHLVFQMLTLAFAVRLGSWDSLPQLELASRRCKGFLAQNVVELAKSVSELDGPGLALALKTLAFNGHLLLAAPAHNELISLLDAKEQRKLSKALNEYKRALAPDKAPLGERQIDSAEQQPSWVRDLTKREAQIAQLAIRGKSNLEIAKFNGVSIRTVEGHLYQVYSKLQVRNRQELTALDRSSRRTVAQR</sequence>
<keyword evidence="1" id="KW-0805">Transcription regulation</keyword>
<dbReference type="PRINTS" id="PR00038">
    <property type="entry name" value="HTHLUXR"/>
</dbReference>
<proteinExistence type="predicted"/>
<evidence type="ECO:0000256" key="2">
    <source>
        <dbReference type="ARBA" id="ARBA00023125"/>
    </source>
</evidence>
<name>A0ABQ2DS57_9MICC</name>
<gene>
    <name evidence="5" type="ORF">GCM10007173_32150</name>
</gene>
<reference evidence="6" key="1">
    <citation type="journal article" date="2019" name="Int. J. Syst. Evol. Microbiol.">
        <title>The Global Catalogue of Microorganisms (GCM) 10K type strain sequencing project: providing services to taxonomists for standard genome sequencing and annotation.</title>
        <authorList>
            <consortium name="The Broad Institute Genomics Platform"/>
            <consortium name="The Broad Institute Genome Sequencing Center for Infectious Disease"/>
            <person name="Wu L."/>
            <person name="Ma J."/>
        </authorList>
    </citation>
    <scope>NUCLEOTIDE SEQUENCE [LARGE SCALE GENOMIC DNA]</scope>
    <source>
        <strain evidence="6">CGMCC 1.3685</strain>
    </source>
</reference>
<evidence type="ECO:0000259" key="4">
    <source>
        <dbReference type="PROSITE" id="PS50043"/>
    </source>
</evidence>
<dbReference type="InterPro" id="IPR036388">
    <property type="entry name" value="WH-like_DNA-bd_sf"/>
</dbReference>
<keyword evidence="3" id="KW-0804">Transcription</keyword>
<dbReference type="PROSITE" id="PS50043">
    <property type="entry name" value="HTH_LUXR_2"/>
    <property type="match status" value="1"/>
</dbReference>
<organism evidence="5 6">
    <name type="scientific">Glutamicibacter ardleyensis</name>
    <dbReference type="NCBI Taxonomy" id="225894"/>
    <lineage>
        <taxon>Bacteria</taxon>
        <taxon>Bacillati</taxon>
        <taxon>Actinomycetota</taxon>
        <taxon>Actinomycetes</taxon>
        <taxon>Micrococcales</taxon>
        <taxon>Micrococcaceae</taxon>
        <taxon>Glutamicibacter</taxon>
    </lineage>
</organism>
<dbReference type="Gene3D" id="1.10.10.10">
    <property type="entry name" value="Winged helix-like DNA-binding domain superfamily/Winged helix DNA-binding domain"/>
    <property type="match status" value="1"/>
</dbReference>
<dbReference type="Proteomes" id="UP000606115">
    <property type="component" value="Unassembled WGS sequence"/>
</dbReference>
<dbReference type="InterPro" id="IPR000792">
    <property type="entry name" value="Tscrpt_reg_LuxR_C"/>
</dbReference>
<evidence type="ECO:0000313" key="5">
    <source>
        <dbReference type="EMBL" id="GGJ70859.1"/>
    </source>
</evidence>
<feature type="domain" description="HTH luxR-type" evidence="4">
    <location>
        <begin position="806"/>
        <end position="871"/>
    </location>
</feature>
<dbReference type="InterPro" id="IPR016032">
    <property type="entry name" value="Sig_transdc_resp-reg_C-effctor"/>
</dbReference>
<evidence type="ECO:0000256" key="3">
    <source>
        <dbReference type="ARBA" id="ARBA00023163"/>
    </source>
</evidence>
<evidence type="ECO:0000313" key="6">
    <source>
        <dbReference type="Proteomes" id="UP000606115"/>
    </source>
</evidence>
<dbReference type="SMART" id="SM00421">
    <property type="entry name" value="HTH_LUXR"/>
    <property type="match status" value="1"/>
</dbReference>
<protein>
    <submittedName>
        <fullName evidence="5">Transcriptional regulator</fullName>
    </submittedName>
</protein>
<dbReference type="Pfam" id="PF00196">
    <property type="entry name" value="GerE"/>
    <property type="match status" value="1"/>
</dbReference>
<dbReference type="PANTHER" id="PTHR44688:SF16">
    <property type="entry name" value="DNA-BINDING TRANSCRIPTIONAL ACTIVATOR DEVR_DOSR"/>
    <property type="match status" value="1"/>
</dbReference>
<keyword evidence="6" id="KW-1185">Reference proteome</keyword>
<comment type="caution">
    <text evidence="5">The sequence shown here is derived from an EMBL/GenBank/DDBJ whole genome shotgun (WGS) entry which is preliminary data.</text>
</comment>
<dbReference type="CDD" id="cd06170">
    <property type="entry name" value="LuxR_C_like"/>
    <property type="match status" value="1"/>
</dbReference>
<dbReference type="EMBL" id="BMKX01000010">
    <property type="protein sequence ID" value="GGJ70859.1"/>
    <property type="molecule type" value="Genomic_DNA"/>
</dbReference>
<dbReference type="PANTHER" id="PTHR44688">
    <property type="entry name" value="DNA-BINDING TRANSCRIPTIONAL ACTIVATOR DEVR_DOSR"/>
    <property type="match status" value="1"/>
</dbReference>
<evidence type="ECO:0000256" key="1">
    <source>
        <dbReference type="ARBA" id="ARBA00023015"/>
    </source>
</evidence>
<accession>A0ABQ2DS57</accession>